<evidence type="ECO:0000259" key="7">
    <source>
        <dbReference type="Pfam" id="PF25967"/>
    </source>
</evidence>
<dbReference type="GO" id="GO:0030313">
    <property type="term" value="C:cell envelope"/>
    <property type="evidence" value="ECO:0007669"/>
    <property type="project" value="UniProtKB-SubCell"/>
</dbReference>
<dbReference type="AlphaFoldDB" id="A0A5P2H1I6"/>
<evidence type="ECO:0000259" key="5">
    <source>
        <dbReference type="Pfam" id="PF25917"/>
    </source>
</evidence>
<evidence type="ECO:0000259" key="6">
    <source>
        <dbReference type="Pfam" id="PF25944"/>
    </source>
</evidence>
<reference evidence="8 9" key="1">
    <citation type="submission" date="2019-09" db="EMBL/GenBank/DDBJ databases">
        <title>FDA dAtabase for Regulatory Grade micrObial Sequences (FDA-ARGOS): Supporting development and validation of Infectious Disease Dx tests.</title>
        <authorList>
            <person name="Sciortino C."/>
            <person name="Tallon L."/>
            <person name="Sadzewicz L."/>
            <person name="Vavikolanu K."/>
            <person name="Mehta A."/>
            <person name="Aluvathingal J."/>
            <person name="Nadendla S."/>
            <person name="Nandy P."/>
            <person name="Geyer C."/>
            <person name="Yan Y."/>
            <person name="Sichtig H."/>
        </authorList>
    </citation>
    <scope>NUCLEOTIDE SEQUENCE [LARGE SCALE GENOMIC DNA]</scope>
    <source>
        <strain evidence="8 9">FDAARGOS_664</strain>
    </source>
</reference>
<dbReference type="InterPro" id="IPR058624">
    <property type="entry name" value="MdtA-like_HH"/>
</dbReference>
<dbReference type="Pfam" id="PF25917">
    <property type="entry name" value="BSH_RND"/>
    <property type="match status" value="1"/>
</dbReference>
<feature type="domain" description="Multidrug resistance protein MdtA-like alpha-helical hairpin" evidence="4">
    <location>
        <begin position="123"/>
        <end position="192"/>
    </location>
</feature>
<proteinExistence type="inferred from homology"/>
<name>A0A5P2H1I6_9BURK</name>
<dbReference type="Gene3D" id="2.40.420.20">
    <property type="match status" value="1"/>
</dbReference>
<feature type="domain" description="Multidrug resistance protein MdtA-like barrel-sandwich hybrid" evidence="5">
    <location>
        <begin position="82"/>
        <end position="220"/>
    </location>
</feature>
<comment type="similarity">
    <text evidence="2">Belongs to the membrane fusion protein (MFP) (TC 8.A.1) family.</text>
</comment>
<dbReference type="Gene3D" id="2.40.50.100">
    <property type="match status" value="1"/>
</dbReference>
<dbReference type="InterPro" id="IPR058627">
    <property type="entry name" value="MdtA-like_C"/>
</dbReference>
<dbReference type="Pfam" id="PF25967">
    <property type="entry name" value="RND-MFP_C"/>
    <property type="match status" value="1"/>
</dbReference>
<evidence type="ECO:0000313" key="8">
    <source>
        <dbReference type="EMBL" id="QET01668.1"/>
    </source>
</evidence>
<dbReference type="GO" id="GO:0022857">
    <property type="term" value="F:transmembrane transporter activity"/>
    <property type="evidence" value="ECO:0007669"/>
    <property type="project" value="InterPro"/>
</dbReference>
<feature type="region of interest" description="Disordered" evidence="3">
    <location>
        <begin position="397"/>
        <end position="417"/>
    </location>
</feature>
<protein>
    <submittedName>
        <fullName evidence="8">Efflux RND transporter periplasmic adaptor subunit</fullName>
    </submittedName>
</protein>
<dbReference type="InterPro" id="IPR058625">
    <property type="entry name" value="MdtA-like_BSH"/>
</dbReference>
<dbReference type="Pfam" id="PF25876">
    <property type="entry name" value="HH_MFP_RND"/>
    <property type="match status" value="1"/>
</dbReference>
<dbReference type="OrthoDB" id="9783047at2"/>
<dbReference type="GO" id="GO:0046677">
    <property type="term" value="P:response to antibiotic"/>
    <property type="evidence" value="ECO:0007669"/>
    <property type="project" value="TreeGrafter"/>
</dbReference>
<comment type="subcellular location">
    <subcellularLocation>
        <location evidence="1">Cell envelope</location>
    </subcellularLocation>
</comment>
<evidence type="ECO:0000259" key="4">
    <source>
        <dbReference type="Pfam" id="PF25876"/>
    </source>
</evidence>
<dbReference type="EMBL" id="CP044065">
    <property type="protein sequence ID" value="QET01668.1"/>
    <property type="molecule type" value="Genomic_DNA"/>
</dbReference>
<gene>
    <name evidence="8" type="ORF">FOB72_06175</name>
</gene>
<dbReference type="Gene3D" id="1.10.287.470">
    <property type="entry name" value="Helix hairpin bin"/>
    <property type="match status" value="1"/>
</dbReference>
<feature type="domain" description="Multidrug resistance protein MdtA-like C-terminal permuted SH3" evidence="7">
    <location>
        <begin position="321"/>
        <end position="380"/>
    </location>
</feature>
<dbReference type="NCBIfam" id="TIGR01730">
    <property type="entry name" value="RND_mfp"/>
    <property type="match status" value="1"/>
</dbReference>
<dbReference type="InterPro" id="IPR006143">
    <property type="entry name" value="RND_pump_MFP"/>
</dbReference>
<feature type="domain" description="Multidrug resistance protein MdtA-like beta-barrel" evidence="6">
    <location>
        <begin position="232"/>
        <end position="314"/>
    </location>
</feature>
<evidence type="ECO:0000313" key="9">
    <source>
        <dbReference type="Proteomes" id="UP000322822"/>
    </source>
</evidence>
<dbReference type="InterPro" id="IPR058626">
    <property type="entry name" value="MdtA-like_b-barrel"/>
</dbReference>
<dbReference type="Proteomes" id="UP000322822">
    <property type="component" value="Chromosome 1"/>
</dbReference>
<dbReference type="Pfam" id="PF25944">
    <property type="entry name" value="Beta-barrel_RND"/>
    <property type="match status" value="1"/>
</dbReference>
<evidence type="ECO:0000256" key="3">
    <source>
        <dbReference type="SAM" id="MobiDB-lite"/>
    </source>
</evidence>
<dbReference type="GO" id="GO:0005886">
    <property type="term" value="C:plasma membrane"/>
    <property type="evidence" value="ECO:0007669"/>
    <property type="project" value="TreeGrafter"/>
</dbReference>
<organism evidence="8 9">
    <name type="scientific">Cupriavidus pauculus</name>
    <dbReference type="NCBI Taxonomy" id="82633"/>
    <lineage>
        <taxon>Bacteria</taxon>
        <taxon>Pseudomonadati</taxon>
        <taxon>Pseudomonadota</taxon>
        <taxon>Betaproteobacteria</taxon>
        <taxon>Burkholderiales</taxon>
        <taxon>Burkholderiaceae</taxon>
        <taxon>Cupriavidus</taxon>
    </lineage>
</organism>
<sequence>MNTHTKLDKPAISGSRPRTSRWRTAGMAGIALALLGIAFLASVRKAPVANAAMTPPTVSTSIPLSRQINEWDTYIGRFEPSRTVDIRPRVSGQIVAVHFTDGATVRRGDLLFTIDRRPFAAALAEANANLASARSELALARADAQRADSLVGDEAVSKSELDRLHARVQAGVAAVAAAQARVSARLLELDFTEVRAPIAGRVSYRRVDPGNLVATGEGTSGTLLTTVNALDPIYFVFEASEALYLKALRARQDGAKTSAIEVRLQDETDYRWHGALDFTDNGLDPRSGTIRLRAVVPNRDLFLTPGMFGNMRLASSGTTTALLVPDAAIQTDQARKVVLTVTKAGIVEAKPVVLGPTVDGLRIVRSGLAPTDDVVVGGIQMATPGSKVLTKPTRIEPAAPARPAPAPAISGEATFAS</sequence>
<evidence type="ECO:0000256" key="2">
    <source>
        <dbReference type="ARBA" id="ARBA00009477"/>
    </source>
</evidence>
<dbReference type="PANTHER" id="PTHR30158:SF24">
    <property type="entry name" value="HLYD FAMILY SECRETION PROTEIN"/>
    <property type="match status" value="1"/>
</dbReference>
<dbReference type="Gene3D" id="2.40.30.170">
    <property type="match status" value="1"/>
</dbReference>
<accession>A0A5P2H1I6</accession>
<dbReference type="SUPFAM" id="SSF111369">
    <property type="entry name" value="HlyD-like secretion proteins"/>
    <property type="match status" value="1"/>
</dbReference>
<dbReference type="PANTHER" id="PTHR30158">
    <property type="entry name" value="ACRA/E-RELATED COMPONENT OF DRUG EFFLUX TRANSPORTER"/>
    <property type="match status" value="1"/>
</dbReference>
<evidence type="ECO:0000256" key="1">
    <source>
        <dbReference type="ARBA" id="ARBA00004196"/>
    </source>
</evidence>